<proteinExistence type="predicted"/>
<sequence length="113" mass="12700">MRLKFNFGLNAKRYVWQKSNTAHHLNNTIPKVKHGGGNIMLWGCFSAAGTGALIRIEGKMDGPKYCQIFEENLLFSARKLSMGTRFTFQHDNAYSKTDHTVVEGEKGECPCMA</sequence>
<accession>A0AAY5KS55</accession>
<protein>
    <submittedName>
        <fullName evidence="1">Uncharacterized protein</fullName>
    </submittedName>
</protein>
<dbReference type="Proteomes" id="UP000265140">
    <property type="component" value="Chromosome 16"/>
</dbReference>
<dbReference type="Gene3D" id="3.30.420.10">
    <property type="entry name" value="Ribonuclease H-like superfamily/Ribonuclease H"/>
    <property type="match status" value="1"/>
</dbReference>
<evidence type="ECO:0000313" key="1">
    <source>
        <dbReference type="Ensembl" id="ENSELUP00000091674.1"/>
    </source>
</evidence>
<dbReference type="InterPro" id="IPR036397">
    <property type="entry name" value="RNaseH_sf"/>
</dbReference>
<reference evidence="1 2" key="1">
    <citation type="submission" date="2020-02" db="EMBL/GenBank/DDBJ databases">
        <title>Esox lucius (northern pike) genome, fEsoLuc1, primary haplotype.</title>
        <authorList>
            <person name="Myers G."/>
            <person name="Karagic N."/>
            <person name="Meyer A."/>
            <person name="Pippel M."/>
            <person name="Reichard M."/>
            <person name="Winkler S."/>
            <person name="Tracey A."/>
            <person name="Sims Y."/>
            <person name="Howe K."/>
            <person name="Rhie A."/>
            <person name="Formenti G."/>
            <person name="Durbin R."/>
            <person name="Fedrigo O."/>
            <person name="Jarvis E.D."/>
        </authorList>
    </citation>
    <scope>NUCLEOTIDE SEQUENCE [LARGE SCALE GENOMIC DNA]</scope>
</reference>
<organism evidence="1 2">
    <name type="scientific">Esox lucius</name>
    <name type="common">Northern pike</name>
    <dbReference type="NCBI Taxonomy" id="8010"/>
    <lineage>
        <taxon>Eukaryota</taxon>
        <taxon>Metazoa</taxon>
        <taxon>Chordata</taxon>
        <taxon>Craniata</taxon>
        <taxon>Vertebrata</taxon>
        <taxon>Euteleostomi</taxon>
        <taxon>Actinopterygii</taxon>
        <taxon>Neopterygii</taxon>
        <taxon>Teleostei</taxon>
        <taxon>Protacanthopterygii</taxon>
        <taxon>Esociformes</taxon>
        <taxon>Esocidae</taxon>
        <taxon>Esox</taxon>
    </lineage>
</organism>
<reference evidence="1" key="2">
    <citation type="submission" date="2025-08" db="UniProtKB">
        <authorList>
            <consortium name="Ensembl"/>
        </authorList>
    </citation>
    <scope>IDENTIFICATION</scope>
</reference>
<reference evidence="1" key="3">
    <citation type="submission" date="2025-09" db="UniProtKB">
        <authorList>
            <consortium name="Ensembl"/>
        </authorList>
    </citation>
    <scope>IDENTIFICATION</scope>
</reference>
<dbReference type="AlphaFoldDB" id="A0AAY5KS55"/>
<dbReference type="GeneTree" id="ENSGT01150000286914"/>
<name>A0AAY5KS55_ESOLU</name>
<keyword evidence="2" id="KW-1185">Reference proteome</keyword>
<dbReference type="GO" id="GO:0003676">
    <property type="term" value="F:nucleic acid binding"/>
    <property type="evidence" value="ECO:0007669"/>
    <property type="project" value="InterPro"/>
</dbReference>
<evidence type="ECO:0000313" key="2">
    <source>
        <dbReference type="Proteomes" id="UP000265140"/>
    </source>
</evidence>
<dbReference type="Ensembl" id="ENSELUT00000097029.1">
    <property type="protein sequence ID" value="ENSELUP00000091674.1"/>
    <property type="gene ID" value="ENSELUG00000045041.1"/>
</dbReference>